<dbReference type="OrthoDB" id="1117124at2"/>
<dbReference type="InterPro" id="IPR052528">
    <property type="entry name" value="Sugar_transport-like"/>
</dbReference>
<evidence type="ECO:0000313" key="2">
    <source>
        <dbReference type="Proteomes" id="UP000188324"/>
    </source>
</evidence>
<dbReference type="InterPro" id="IPR011701">
    <property type="entry name" value="MFS"/>
</dbReference>
<dbReference type="KEGG" id="tfl:RPIT_14295"/>
<dbReference type="Pfam" id="PF07690">
    <property type="entry name" value="MFS_1"/>
    <property type="match status" value="1"/>
</dbReference>
<keyword evidence="2" id="KW-1185">Reference proteome</keyword>
<evidence type="ECO:0000313" key="1">
    <source>
        <dbReference type="EMBL" id="AQP45831.1"/>
    </source>
</evidence>
<dbReference type="PANTHER" id="PTHR23526">
    <property type="entry name" value="INTEGRAL MEMBRANE TRANSPORT PROTEIN-RELATED"/>
    <property type="match status" value="1"/>
</dbReference>
<dbReference type="Gene3D" id="1.20.1250.20">
    <property type="entry name" value="MFS general substrate transporter like domains"/>
    <property type="match status" value="2"/>
</dbReference>
<dbReference type="SUPFAM" id="SSF103473">
    <property type="entry name" value="MFS general substrate transporter"/>
    <property type="match status" value="1"/>
</dbReference>
<organism evidence="1 2">
    <name type="scientific">Tessaracoccus flavus</name>
    <dbReference type="NCBI Taxonomy" id="1610493"/>
    <lineage>
        <taxon>Bacteria</taxon>
        <taxon>Bacillati</taxon>
        <taxon>Actinomycetota</taxon>
        <taxon>Actinomycetes</taxon>
        <taxon>Propionibacteriales</taxon>
        <taxon>Propionibacteriaceae</taxon>
        <taxon>Tessaracoccus</taxon>
    </lineage>
</organism>
<protein>
    <submittedName>
        <fullName evidence="1">Uncharacterized protein</fullName>
    </submittedName>
</protein>
<dbReference type="EMBL" id="CP019605">
    <property type="protein sequence ID" value="AQP45831.1"/>
    <property type="molecule type" value="Genomic_DNA"/>
</dbReference>
<dbReference type="InterPro" id="IPR036259">
    <property type="entry name" value="MFS_trans_sf"/>
</dbReference>
<proteinExistence type="predicted"/>
<gene>
    <name evidence="1" type="ORF">RPIT_14295</name>
</gene>
<dbReference type="STRING" id="1610493.RPIT_14295"/>
<dbReference type="PANTHER" id="PTHR23526:SF2">
    <property type="entry name" value="MAJOR FACILITATOR SUPERFAMILY (MFS) PROFILE DOMAIN-CONTAINING PROTEIN"/>
    <property type="match status" value="1"/>
</dbReference>
<dbReference type="GO" id="GO:0022857">
    <property type="term" value="F:transmembrane transporter activity"/>
    <property type="evidence" value="ECO:0007669"/>
    <property type="project" value="InterPro"/>
</dbReference>
<dbReference type="AlphaFoldDB" id="A0A1Q2CI89"/>
<reference evidence="1 2" key="1">
    <citation type="journal article" date="2016" name="Int. J. Syst. Evol. Microbiol.">
        <title>Tessaracoccus flavus sp. nov., isolated from the drainage system of a lindane-producing factory.</title>
        <authorList>
            <person name="Kumari R."/>
            <person name="Singh P."/>
            <person name="Schumann P."/>
            <person name="Lal R."/>
        </authorList>
    </citation>
    <scope>NUCLEOTIDE SEQUENCE [LARGE SCALE GENOMIC DNA]</scope>
    <source>
        <strain evidence="1 2">RP1T</strain>
    </source>
</reference>
<sequence>MTTSESVYTALVHRSSAADESIAEEDRSTVARNGLRIVGASALQASGDQATKASTVLPWLLHALGAPAALIGLLVPIRESGSMLPQAFLTPIVMRYRQRKWVVVVGHAVQAASVAVMTLIAAVGSGLWAGVGIVGALAVFSLGRCLTSIASKDVLGRTLPKGERGQVNGLATTASGIVAITLGLGLRLLGGQQLEATQLAWVLGGAAALWVLAAVLYAQVEEPDDDASADGESDGSWAALRLLRDDRDFRRFVTTRSFLLVSALAPPFIVSMSASSGADAVVGLGGFVVASGVASIIGGRLFGRMADRSSRRLMAFGAAASAAVVLLIVGIVALPGFSGETTVGTLVLVVGYFLLTLLHTGVRVGRKTYIVDMAEGDQRTLYVAVSNTAMGIILLVVGAISSAIALLGTVWALVFLAALGALGAVWGWRLPEVSQGS</sequence>
<dbReference type="RefSeq" id="WP_077344036.1">
    <property type="nucleotide sequence ID" value="NZ_CP019605.1"/>
</dbReference>
<name>A0A1Q2CI89_9ACTN</name>
<dbReference type="Proteomes" id="UP000188324">
    <property type="component" value="Chromosome"/>
</dbReference>
<accession>A0A1Q2CI89</accession>